<name>A0A226EQC2_FOLCA</name>
<dbReference type="OrthoDB" id="8196075at2759"/>
<gene>
    <name evidence="2" type="ORF">Fcan01_05587</name>
</gene>
<comment type="caution">
    <text evidence="2">The sequence shown here is derived from an EMBL/GenBank/DDBJ whole genome shotgun (WGS) entry which is preliminary data.</text>
</comment>
<keyword evidence="3" id="KW-1185">Reference proteome</keyword>
<evidence type="ECO:0000313" key="3">
    <source>
        <dbReference type="Proteomes" id="UP000198287"/>
    </source>
</evidence>
<dbReference type="Proteomes" id="UP000198287">
    <property type="component" value="Unassembled WGS sequence"/>
</dbReference>
<reference evidence="2 3" key="1">
    <citation type="submission" date="2015-12" db="EMBL/GenBank/DDBJ databases">
        <title>The genome of Folsomia candida.</title>
        <authorList>
            <person name="Faddeeva A."/>
            <person name="Derks M.F."/>
            <person name="Anvar Y."/>
            <person name="Smit S."/>
            <person name="Van Straalen N."/>
            <person name="Roelofs D."/>
        </authorList>
    </citation>
    <scope>NUCLEOTIDE SEQUENCE [LARGE SCALE GENOMIC DNA]</scope>
    <source>
        <strain evidence="2 3">VU population</strain>
        <tissue evidence="2">Whole body</tissue>
    </source>
</reference>
<proteinExistence type="predicted"/>
<dbReference type="EMBL" id="LNIX01000002">
    <property type="protein sequence ID" value="OXA59699.1"/>
    <property type="molecule type" value="Genomic_DNA"/>
</dbReference>
<organism evidence="2 3">
    <name type="scientific">Folsomia candida</name>
    <name type="common">Springtail</name>
    <dbReference type="NCBI Taxonomy" id="158441"/>
    <lineage>
        <taxon>Eukaryota</taxon>
        <taxon>Metazoa</taxon>
        <taxon>Ecdysozoa</taxon>
        <taxon>Arthropoda</taxon>
        <taxon>Hexapoda</taxon>
        <taxon>Collembola</taxon>
        <taxon>Entomobryomorpha</taxon>
        <taxon>Isotomoidea</taxon>
        <taxon>Isotomidae</taxon>
        <taxon>Proisotominae</taxon>
        <taxon>Folsomia</taxon>
    </lineage>
</organism>
<feature type="signal peptide" evidence="1">
    <location>
        <begin position="1"/>
        <end position="30"/>
    </location>
</feature>
<evidence type="ECO:0000313" key="2">
    <source>
        <dbReference type="EMBL" id="OXA59699.1"/>
    </source>
</evidence>
<dbReference type="AlphaFoldDB" id="A0A226EQC2"/>
<protein>
    <submittedName>
        <fullName evidence="2">Uncharacterized protein</fullName>
    </submittedName>
</protein>
<sequence>MSSLSLKMSLLQNPHFYIVLVLFALKSISGSDLNETNSNQRDSRQLFTLLKNILKVQQPAAAATGGQEETPYYATSQYPGGGGIEQKIHSANINPEFQHQYPMLNYQTQQHSSVPLYNNLQQREELLPTTNNGQSSTNLLNSPINSGGGGVGGLLSMISKLGAPEDVDLSSIINFGSIEGMIGRVNRFDKLQCIPRMICQMVAKRIEDGLTTTTTTTTTTEKSVKQKKQRGGRFIKIDGMDGALDQFVKFLDVMQLRDWSLYPYVKGMKEGHQVRRASECAEKFRSCPFSEDQLVYYFNNYNGGFFQSFRNGKEFSEF</sequence>
<feature type="chain" id="PRO_5012013911" evidence="1">
    <location>
        <begin position="31"/>
        <end position="318"/>
    </location>
</feature>
<evidence type="ECO:0000256" key="1">
    <source>
        <dbReference type="SAM" id="SignalP"/>
    </source>
</evidence>
<accession>A0A226EQC2</accession>
<keyword evidence="1" id="KW-0732">Signal</keyword>